<comment type="caution">
    <text evidence="1">The sequence shown here is derived from an EMBL/GenBank/DDBJ whole genome shotgun (WGS) entry which is preliminary data.</text>
</comment>
<name>A0A9J5ZNM6_SOLCO</name>
<dbReference type="Proteomes" id="UP000824120">
    <property type="component" value="Chromosome 3"/>
</dbReference>
<gene>
    <name evidence="1" type="ORF">H5410_013605</name>
</gene>
<evidence type="ECO:0000313" key="2">
    <source>
        <dbReference type="Proteomes" id="UP000824120"/>
    </source>
</evidence>
<reference evidence="1 2" key="1">
    <citation type="submission" date="2020-09" db="EMBL/GenBank/DDBJ databases">
        <title>De no assembly of potato wild relative species, Solanum commersonii.</title>
        <authorList>
            <person name="Cho K."/>
        </authorList>
    </citation>
    <scope>NUCLEOTIDE SEQUENCE [LARGE SCALE GENOMIC DNA]</scope>
    <source>
        <strain evidence="1">LZ3.2</strain>
        <tissue evidence="1">Leaf</tissue>
    </source>
</reference>
<dbReference type="AlphaFoldDB" id="A0A9J5ZNM6"/>
<organism evidence="1 2">
    <name type="scientific">Solanum commersonii</name>
    <name type="common">Commerson's wild potato</name>
    <name type="synonym">Commerson's nightshade</name>
    <dbReference type="NCBI Taxonomy" id="4109"/>
    <lineage>
        <taxon>Eukaryota</taxon>
        <taxon>Viridiplantae</taxon>
        <taxon>Streptophyta</taxon>
        <taxon>Embryophyta</taxon>
        <taxon>Tracheophyta</taxon>
        <taxon>Spermatophyta</taxon>
        <taxon>Magnoliopsida</taxon>
        <taxon>eudicotyledons</taxon>
        <taxon>Gunneridae</taxon>
        <taxon>Pentapetalae</taxon>
        <taxon>asterids</taxon>
        <taxon>lamiids</taxon>
        <taxon>Solanales</taxon>
        <taxon>Solanaceae</taxon>
        <taxon>Solanoideae</taxon>
        <taxon>Solaneae</taxon>
        <taxon>Solanum</taxon>
    </lineage>
</organism>
<proteinExistence type="predicted"/>
<evidence type="ECO:0000313" key="1">
    <source>
        <dbReference type="EMBL" id="KAG5613781.1"/>
    </source>
</evidence>
<keyword evidence="2" id="KW-1185">Reference proteome</keyword>
<protein>
    <submittedName>
        <fullName evidence="1">Uncharacterized protein</fullName>
    </submittedName>
</protein>
<accession>A0A9J5ZNM6</accession>
<sequence length="163" mass="18643">MDDNAIYVNVARKGWSVMISTKGSLKVKGNSVRRWKLQDHFSEFLARETTKFMAVYVSIINMQERREDTAVELSLHEYRIPAGSYKCCQEYIGRTPLHRQSQLTRNKWTTREMNEATVQEKDGIIISISGGVGTSQNELSKSEVGRLIVGISENYCWASSTWK</sequence>
<dbReference type="EMBL" id="JACXVP010000003">
    <property type="protein sequence ID" value="KAG5613781.1"/>
    <property type="molecule type" value="Genomic_DNA"/>
</dbReference>